<feature type="transmembrane region" description="Helical" evidence="1">
    <location>
        <begin position="42"/>
        <end position="62"/>
    </location>
</feature>
<evidence type="ECO:0000256" key="1">
    <source>
        <dbReference type="SAM" id="Phobius"/>
    </source>
</evidence>
<sequence>MDSVLWYIVPLGIAAALSVFPILAVVLLLLSPNPIPAGVGYLAGWSAGVLVLVTLFSFGARLIPPSTTDRMPPWAHIVELTLGVLLVVVGIWRTIAARRRPAPTSPPAWTKAMDHIGPRRAFAFGLAMNVRPKNLAIALAAGLAIGSASLSIAGSSLTVLIFTAVAISTVAALVLSYVIGSHSVRPRLERFSDWLVANSSLVLNLSVALIGALLVIIGIANLL</sequence>
<comment type="caution">
    <text evidence="2">The sequence shown here is derived from an EMBL/GenBank/DDBJ whole genome shotgun (WGS) entry which is preliminary data.</text>
</comment>
<dbReference type="InterPro" id="IPR021315">
    <property type="entry name" value="Gap/Sap"/>
</dbReference>
<accession>A0ABU7V4K9</accession>
<evidence type="ECO:0000313" key="2">
    <source>
        <dbReference type="EMBL" id="MEF2254555.1"/>
    </source>
</evidence>
<dbReference type="EMBL" id="JAZHOV010000003">
    <property type="protein sequence ID" value="MEF2254555.1"/>
    <property type="molecule type" value="Genomic_DNA"/>
</dbReference>
<keyword evidence="1" id="KW-0472">Membrane</keyword>
<name>A0ABU7V4K9_9MICO</name>
<protein>
    <submittedName>
        <fullName evidence="2">GAP family protein</fullName>
    </submittedName>
</protein>
<keyword evidence="1" id="KW-0812">Transmembrane</keyword>
<dbReference type="Pfam" id="PF11139">
    <property type="entry name" value="SfLAP"/>
    <property type="match status" value="1"/>
</dbReference>
<evidence type="ECO:0000313" key="3">
    <source>
        <dbReference type="Proteomes" id="UP001351900"/>
    </source>
</evidence>
<feature type="transmembrane region" description="Helical" evidence="1">
    <location>
        <begin position="6"/>
        <end position="30"/>
    </location>
</feature>
<proteinExistence type="predicted"/>
<feature type="transmembrane region" description="Helical" evidence="1">
    <location>
        <begin position="135"/>
        <end position="153"/>
    </location>
</feature>
<organism evidence="2 3">
    <name type="scientific">Microbacterium schleiferi</name>
    <dbReference type="NCBI Taxonomy" id="69362"/>
    <lineage>
        <taxon>Bacteria</taxon>
        <taxon>Bacillati</taxon>
        <taxon>Actinomycetota</taxon>
        <taxon>Actinomycetes</taxon>
        <taxon>Micrococcales</taxon>
        <taxon>Microbacteriaceae</taxon>
        <taxon>Microbacterium</taxon>
    </lineage>
</organism>
<feature type="transmembrane region" description="Helical" evidence="1">
    <location>
        <begin position="159"/>
        <end position="180"/>
    </location>
</feature>
<feature type="transmembrane region" description="Helical" evidence="1">
    <location>
        <begin position="74"/>
        <end position="92"/>
    </location>
</feature>
<feature type="transmembrane region" description="Helical" evidence="1">
    <location>
        <begin position="201"/>
        <end position="220"/>
    </location>
</feature>
<keyword evidence="1" id="KW-1133">Transmembrane helix</keyword>
<keyword evidence="3" id="KW-1185">Reference proteome</keyword>
<dbReference type="RefSeq" id="WP_331791085.1">
    <property type="nucleotide sequence ID" value="NZ_BAAAUO010000004.1"/>
</dbReference>
<reference evidence="2 3" key="1">
    <citation type="submission" date="2024-01" db="EMBL/GenBank/DDBJ databases">
        <title>the genome sequence of strain Microbacterium schleiferi NBRC 15075.</title>
        <authorList>
            <person name="Ding Y."/>
            <person name="Zhang G."/>
        </authorList>
    </citation>
    <scope>NUCLEOTIDE SEQUENCE [LARGE SCALE GENOMIC DNA]</scope>
    <source>
        <strain evidence="2 3">NBRC 15075</strain>
    </source>
</reference>
<gene>
    <name evidence="2" type="ORF">V2V91_05315</name>
</gene>
<dbReference type="Proteomes" id="UP001351900">
    <property type="component" value="Unassembled WGS sequence"/>
</dbReference>